<feature type="transmembrane region" description="Helical" evidence="1">
    <location>
        <begin position="7"/>
        <end position="26"/>
    </location>
</feature>
<dbReference type="Gene3D" id="3.20.20.370">
    <property type="entry name" value="Glycoside hydrolase/deacetylase"/>
    <property type="match status" value="1"/>
</dbReference>
<dbReference type="InterPro" id="IPR002509">
    <property type="entry name" value="NODB_dom"/>
</dbReference>
<dbReference type="SUPFAM" id="SSF88713">
    <property type="entry name" value="Glycoside hydrolase/deacetylase"/>
    <property type="match status" value="1"/>
</dbReference>
<evidence type="ECO:0000259" key="2">
    <source>
        <dbReference type="PROSITE" id="PS51677"/>
    </source>
</evidence>
<comment type="caution">
    <text evidence="3">The sequence shown here is derived from an EMBL/GenBank/DDBJ whole genome shotgun (WGS) entry which is preliminary data.</text>
</comment>
<protein>
    <submittedName>
        <fullName evidence="3">Polysaccharide deacetylase family protein</fullName>
    </submittedName>
</protein>
<keyword evidence="4" id="KW-1185">Reference proteome</keyword>
<keyword evidence="1" id="KW-1133">Transmembrane helix</keyword>
<organism evidence="3 4">
    <name type="scientific">Allokutzneria multivorans</name>
    <dbReference type="NCBI Taxonomy" id="1142134"/>
    <lineage>
        <taxon>Bacteria</taxon>
        <taxon>Bacillati</taxon>
        <taxon>Actinomycetota</taxon>
        <taxon>Actinomycetes</taxon>
        <taxon>Pseudonocardiales</taxon>
        <taxon>Pseudonocardiaceae</taxon>
        <taxon>Allokutzneria</taxon>
    </lineage>
</organism>
<evidence type="ECO:0000313" key="4">
    <source>
        <dbReference type="Proteomes" id="UP001501747"/>
    </source>
</evidence>
<dbReference type="InterPro" id="IPR050248">
    <property type="entry name" value="Polysacc_deacetylase_ArnD"/>
</dbReference>
<name>A0ABP7T3A7_9PSEU</name>
<sequence>MTGMRKAVVITAVVLLVAGIGVLGLYQLTNSRTYQLFGELVHRVETQEKVVALTLDDGPTDLAPEVLRGLAELRAPATFYLNGNDLAARPELGKQIRAAGHELGNHSYSHQRMALVGPEFVRREVEDTDRELRAAGQDGEITFRPPFGKKLWTLPSYLAEHDRVTVMWDVEPDSGVDHDAATIVRNTLEQTRPGSIILMHVMYPGRARSRAAIPGIVTGLREQGYRFVTVSELLKLRK</sequence>
<keyword evidence="1" id="KW-0472">Membrane</keyword>
<accession>A0ABP7T3A7</accession>
<dbReference type="Proteomes" id="UP001501747">
    <property type="component" value="Unassembled WGS sequence"/>
</dbReference>
<dbReference type="EMBL" id="BAABAL010000018">
    <property type="protein sequence ID" value="GAA4020465.1"/>
    <property type="molecule type" value="Genomic_DNA"/>
</dbReference>
<feature type="domain" description="NodB homology" evidence="2">
    <location>
        <begin position="49"/>
        <end position="228"/>
    </location>
</feature>
<dbReference type="PROSITE" id="PS51677">
    <property type="entry name" value="NODB"/>
    <property type="match status" value="1"/>
</dbReference>
<gene>
    <name evidence="3" type="ORF">GCM10022247_50600</name>
</gene>
<keyword evidence="1" id="KW-0812">Transmembrane</keyword>
<dbReference type="PANTHER" id="PTHR10587:SF125">
    <property type="entry name" value="POLYSACCHARIDE DEACETYLASE YHEN-RELATED"/>
    <property type="match status" value="1"/>
</dbReference>
<proteinExistence type="predicted"/>
<reference evidence="4" key="1">
    <citation type="journal article" date="2019" name="Int. J. Syst. Evol. Microbiol.">
        <title>The Global Catalogue of Microorganisms (GCM) 10K type strain sequencing project: providing services to taxonomists for standard genome sequencing and annotation.</title>
        <authorList>
            <consortium name="The Broad Institute Genomics Platform"/>
            <consortium name="The Broad Institute Genome Sequencing Center for Infectious Disease"/>
            <person name="Wu L."/>
            <person name="Ma J."/>
        </authorList>
    </citation>
    <scope>NUCLEOTIDE SEQUENCE [LARGE SCALE GENOMIC DNA]</scope>
    <source>
        <strain evidence="4">JCM 17342</strain>
    </source>
</reference>
<evidence type="ECO:0000313" key="3">
    <source>
        <dbReference type="EMBL" id="GAA4020465.1"/>
    </source>
</evidence>
<dbReference type="InterPro" id="IPR011330">
    <property type="entry name" value="Glyco_hydro/deAcase_b/a-brl"/>
</dbReference>
<dbReference type="Pfam" id="PF01522">
    <property type="entry name" value="Polysacc_deac_1"/>
    <property type="match status" value="1"/>
</dbReference>
<dbReference type="PANTHER" id="PTHR10587">
    <property type="entry name" value="GLYCOSYL TRANSFERASE-RELATED"/>
    <property type="match status" value="1"/>
</dbReference>
<evidence type="ECO:0000256" key="1">
    <source>
        <dbReference type="SAM" id="Phobius"/>
    </source>
</evidence>